<dbReference type="Proteomes" id="UP000492821">
    <property type="component" value="Unassembled WGS sequence"/>
</dbReference>
<evidence type="ECO:0000313" key="2">
    <source>
        <dbReference type="Proteomes" id="UP000492821"/>
    </source>
</evidence>
<evidence type="ECO:0000313" key="3">
    <source>
        <dbReference type="WBParaSite" id="Pan_g23288.t1"/>
    </source>
</evidence>
<proteinExistence type="predicted"/>
<reference evidence="2" key="1">
    <citation type="journal article" date="2013" name="Genetics">
        <title>The draft genome and transcriptome of Panagrellus redivivus are shaped by the harsh demands of a free-living lifestyle.</title>
        <authorList>
            <person name="Srinivasan J."/>
            <person name="Dillman A.R."/>
            <person name="Macchietto M.G."/>
            <person name="Heikkinen L."/>
            <person name="Lakso M."/>
            <person name="Fracchia K.M."/>
            <person name="Antoshechkin I."/>
            <person name="Mortazavi A."/>
            <person name="Wong G."/>
            <person name="Sternberg P.W."/>
        </authorList>
    </citation>
    <scope>NUCLEOTIDE SEQUENCE [LARGE SCALE GENOMIC DNA]</scope>
    <source>
        <strain evidence="2">MT8872</strain>
    </source>
</reference>
<evidence type="ECO:0000256" key="1">
    <source>
        <dbReference type="SAM" id="MobiDB-lite"/>
    </source>
</evidence>
<organism evidence="2 3">
    <name type="scientific">Panagrellus redivivus</name>
    <name type="common">Microworm</name>
    <dbReference type="NCBI Taxonomy" id="6233"/>
    <lineage>
        <taxon>Eukaryota</taxon>
        <taxon>Metazoa</taxon>
        <taxon>Ecdysozoa</taxon>
        <taxon>Nematoda</taxon>
        <taxon>Chromadorea</taxon>
        <taxon>Rhabditida</taxon>
        <taxon>Tylenchina</taxon>
        <taxon>Panagrolaimomorpha</taxon>
        <taxon>Panagrolaimoidea</taxon>
        <taxon>Panagrolaimidae</taxon>
        <taxon>Panagrellus</taxon>
    </lineage>
</organism>
<feature type="region of interest" description="Disordered" evidence="1">
    <location>
        <begin position="61"/>
        <end position="81"/>
    </location>
</feature>
<accession>A0A7E4VPE3</accession>
<keyword evidence="2" id="KW-1185">Reference proteome</keyword>
<dbReference type="WBParaSite" id="Pan_g23288.t1">
    <property type="protein sequence ID" value="Pan_g23288.t1"/>
    <property type="gene ID" value="Pan_g23288"/>
</dbReference>
<sequence>MFLLFVPRIPSICTSGHSAEPLPPHPPVTLSSSFFEAKSRSVVQIHHGLSALRPSQIPIQLAHHSGGGATDAAHRCHQKNR</sequence>
<reference evidence="3" key="2">
    <citation type="submission" date="2020-10" db="UniProtKB">
        <authorList>
            <consortium name="WormBaseParasite"/>
        </authorList>
    </citation>
    <scope>IDENTIFICATION</scope>
</reference>
<protein>
    <submittedName>
        <fullName evidence="3">Secreted protein</fullName>
    </submittedName>
</protein>
<dbReference type="AlphaFoldDB" id="A0A7E4VPE3"/>
<name>A0A7E4VPE3_PANRE</name>